<comment type="caution">
    <text evidence="3">The sequence shown here is derived from an EMBL/GenBank/DDBJ whole genome shotgun (WGS) entry which is preliminary data.</text>
</comment>
<sequence length="208" mass="23362">MYVRKITTPRRCCRSLHTELQHMPVKLQKSNDTTYAYVRSLGSNVGAIENKSNGDGDRLQPDSYISTTCYGRIEPSSSTCSQNFVGSMNSGTSFANVTENHRYRCSMRKSTLNSGLGQFNRNKQKSGEKINVWSNEKQSTNDNQRTSKRRQKYFCRICCSCSPLYALFCPVIGVLLATAFAALLITLLKLQATTSTKTTMYLGKQKTE</sequence>
<evidence type="ECO:0000313" key="4">
    <source>
        <dbReference type="Proteomes" id="UP000663852"/>
    </source>
</evidence>
<feature type="transmembrane region" description="Helical" evidence="2">
    <location>
        <begin position="164"/>
        <end position="188"/>
    </location>
</feature>
<name>A0A815RL46_ADIRI</name>
<reference evidence="3" key="1">
    <citation type="submission" date="2021-02" db="EMBL/GenBank/DDBJ databases">
        <authorList>
            <person name="Nowell W R."/>
        </authorList>
    </citation>
    <scope>NUCLEOTIDE SEQUENCE</scope>
</reference>
<proteinExistence type="predicted"/>
<accession>A0A815RL46</accession>
<feature type="compositionally biased region" description="Polar residues" evidence="1">
    <location>
        <begin position="132"/>
        <end position="144"/>
    </location>
</feature>
<dbReference type="EMBL" id="CAJNOJ010000530">
    <property type="protein sequence ID" value="CAF1477321.1"/>
    <property type="molecule type" value="Genomic_DNA"/>
</dbReference>
<feature type="region of interest" description="Disordered" evidence="1">
    <location>
        <begin position="115"/>
        <end position="145"/>
    </location>
</feature>
<organism evidence="3 4">
    <name type="scientific">Adineta ricciae</name>
    <name type="common">Rotifer</name>
    <dbReference type="NCBI Taxonomy" id="249248"/>
    <lineage>
        <taxon>Eukaryota</taxon>
        <taxon>Metazoa</taxon>
        <taxon>Spiralia</taxon>
        <taxon>Gnathifera</taxon>
        <taxon>Rotifera</taxon>
        <taxon>Eurotatoria</taxon>
        <taxon>Bdelloidea</taxon>
        <taxon>Adinetida</taxon>
        <taxon>Adinetidae</taxon>
        <taxon>Adineta</taxon>
    </lineage>
</organism>
<evidence type="ECO:0000256" key="1">
    <source>
        <dbReference type="SAM" id="MobiDB-lite"/>
    </source>
</evidence>
<keyword evidence="2" id="KW-0472">Membrane</keyword>
<gene>
    <name evidence="3" type="ORF">EDS130_LOCUS41200</name>
</gene>
<keyword evidence="2" id="KW-0812">Transmembrane</keyword>
<dbReference type="AlphaFoldDB" id="A0A815RL46"/>
<dbReference type="Proteomes" id="UP000663852">
    <property type="component" value="Unassembled WGS sequence"/>
</dbReference>
<evidence type="ECO:0000313" key="3">
    <source>
        <dbReference type="EMBL" id="CAF1477321.1"/>
    </source>
</evidence>
<protein>
    <submittedName>
        <fullName evidence="3">Uncharacterized protein</fullName>
    </submittedName>
</protein>
<keyword evidence="2" id="KW-1133">Transmembrane helix</keyword>
<evidence type="ECO:0000256" key="2">
    <source>
        <dbReference type="SAM" id="Phobius"/>
    </source>
</evidence>